<name>A0A8H7SC74_9FUNG</name>
<dbReference type="EMBL" id="JAEPRB010000029">
    <property type="protein sequence ID" value="KAG2225373.1"/>
    <property type="molecule type" value="Genomic_DNA"/>
</dbReference>
<dbReference type="AlphaFoldDB" id="A0A8H7SC74"/>
<gene>
    <name evidence="8" type="ORF">INT45_005617</name>
</gene>
<comment type="subcellular location">
    <subcellularLocation>
        <location evidence="1">Membrane</location>
        <topology evidence="1">Single-pass membrane protein</topology>
    </subcellularLocation>
</comment>
<dbReference type="Pfam" id="PF03168">
    <property type="entry name" value="LEA_2"/>
    <property type="match status" value="1"/>
</dbReference>
<keyword evidence="9" id="KW-1185">Reference proteome</keyword>
<evidence type="ECO:0000256" key="6">
    <source>
        <dbReference type="SAM" id="Phobius"/>
    </source>
</evidence>
<feature type="compositionally biased region" description="Polar residues" evidence="5">
    <location>
        <begin position="1"/>
        <end position="10"/>
    </location>
</feature>
<feature type="non-terminal residue" evidence="8">
    <location>
        <position position="1"/>
    </location>
</feature>
<dbReference type="GO" id="GO:0016020">
    <property type="term" value="C:membrane"/>
    <property type="evidence" value="ECO:0007669"/>
    <property type="project" value="UniProtKB-SubCell"/>
</dbReference>
<evidence type="ECO:0000256" key="5">
    <source>
        <dbReference type="SAM" id="MobiDB-lite"/>
    </source>
</evidence>
<dbReference type="GO" id="GO:0098542">
    <property type="term" value="P:defense response to other organism"/>
    <property type="evidence" value="ECO:0007669"/>
    <property type="project" value="InterPro"/>
</dbReference>
<evidence type="ECO:0000256" key="2">
    <source>
        <dbReference type="ARBA" id="ARBA00022692"/>
    </source>
</evidence>
<proteinExistence type="predicted"/>
<evidence type="ECO:0000259" key="7">
    <source>
        <dbReference type="Pfam" id="PF03168"/>
    </source>
</evidence>
<dbReference type="InterPro" id="IPR044839">
    <property type="entry name" value="NDR1-like"/>
</dbReference>
<dbReference type="InterPro" id="IPR004864">
    <property type="entry name" value="LEA_2"/>
</dbReference>
<reference evidence="8 9" key="1">
    <citation type="submission" date="2020-12" db="EMBL/GenBank/DDBJ databases">
        <title>Metabolic potential, ecology and presence of endohyphal bacteria is reflected in genomic diversity of Mucoromycotina.</title>
        <authorList>
            <person name="Muszewska A."/>
            <person name="Okrasinska A."/>
            <person name="Steczkiewicz K."/>
            <person name="Drgas O."/>
            <person name="Orlowska M."/>
            <person name="Perlinska-Lenart U."/>
            <person name="Aleksandrzak-Piekarczyk T."/>
            <person name="Szatraj K."/>
            <person name="Zielenkiewicz U."/>
            <person name="Pilsyk S."/>
            <person name="Malc E."/>
            <person name="Mieczkowski P."/>
            <person name="Kruszewska J.S."/>
            <person name="Biernat P."/>
            <person name="Pawlowska J."/>
        </authorList>
    </citation>
    <scope>NUCLEOTIDE SEQUENCE [LARGE SCALE GENOMIC DNA]</scope>
    <source>
        <strain evidence="8 9">CBS 142.35</strain>
    </source>
</reference>
<accession>A0A8H7SC74</accession>
<dbReference type="OrthoDB" id="20273at2759"/>
<evidence type="ECO:0000256" key="1">
    <source>
        <dbReference type="ARBA" id="ARBA00004167"/>
    </source>
</evidence>
<keyword evidence="2 6" id="KW-0812">Transmembrane</keyword>
<comment type="caution">
    <text evidence="8">The sequence shown here is derived from an EMBL/GenBank/DDBJ whole genome shotgun (WGS) entry which is preliminary data.</text>
</comment>
<feature type="domain" description="Late embryogenesis abundant protein LEA-2 subgroup" evidence="7">
    <location>
        <begin position="145"/>
        <end position="251"/>
    </location>
</feature>
<keyword evidence="4 6" id="KW-0472">Membrane</keyword>
<feature type="compositionally biased region" description="Basic and acidic residues" evidence="5">
    <location>
        <begin position="28"/>
        <end position="40"/>
    </location>
</feature>
<evidence type="ECO:0000313" key="9">
    <source>
        <dbReference type="Proteomes" id="UP000646827"/>
    </source>
</evidence>
<sequence>MEPASFDSQSPPRPPRHAPTTYYVPPKYPDDDYSPTREKGFSSQQFYGQQEEGLQPMEKQKKQPLTERNQCIRCLCCACCLPVWARWIMWFIIIAIIIIIIVFVVLLATFTMPTMDFAGVTSSPTNQSEVSYNGDVLNFNFGLLINIKNPNVLSIDLSNINATAYYPDSSSPSGKLKIGGGYMDYQHIESHSDSNFTFPFAINYDPFSDSHKTILNILIDKCGLAGGETQDLTVDYTINLTAKLLFVKVNPTINSSASFKCPLTKVKHTSSQKTVVCFLK</sequence>
<feature type="transmembrane region" description="Helical" evidence="6">
    <location>
        <begin position="87"/>
        <end position="108"/>
    </location>
</feature>
<protein>
    <recommendedName>
        <fullName evidence="7">Late embryogenesis abundant protein LEA-2 subgroup domain-containing protein</fullName>
    </recommendedName>
</protein>
<evidence type="ECO:0000313" key="8">
    <source>
        <dbReference type="EMBL" id="KAG2225373.1"/>
    </source>
</evidence>
<evidence type="ECO:0000256" key="4">
    <source>
        <dbReference type="ARBA" id="ARBA00023136"/>
    </source>
</evidence>
<keyword evidence="3 6" id="KW-1133">Transmembrane helix</keyword>
<feature type="region of interest" description="Disordered" evidence="5">
    <location>
        <begin position="1"/>
        <end position="46"/>
    </location>
</feature>
<dbReference type="Proteomes" id="UP000646827">
    <property type="component" value="Unassembled WGS sequence"/>
</dbReference>
<dbReference type="PANTHER" id="PTHR31234:SF2">
    <property type="entry name" value="OS05G0199100 PROTEIN"/>
    <property type="match status" value="1"/>
</dbReference>
<dbReference type="PANTHER" id="PTHR31234">
    <property type="entry name" value="LATE EMBRYOGENESIS ABUNDANT (LEA) HYDROXYPROLINE-RICH GLYCOPROTEIN FAMILY"/>
    <property type="match status" value="1"/>
</dbReference>
<evidence type="ECO:0000256" key="3">
    <source>
        <dbReference type="ARBA" id="ARBA00022989"/>
    </source>
</evidence>
<organism evidence="8 9">
    <name type="scientific">Circinella minor</name>
    <dbReference type="NCBI Taxonomy" id="1195481"/>
    <lineage>
        <taxon>Eukaryota</taxon>
        <taxon>Fungi</taxon>
        <taxon>Fungi incertae sedis</taxon>
        <taxon>Mucoromycota</taxon>
        <taxon>Mucoromycotina</taxon>
        <taxon>Mucoromycetes</taxon>
        <taxon>Mucorales</taxon>
        <taxon>Lichtheimiaceae</taxon>
        <taxon>Circinella</taxon>
    </lineage>
</organism>
<dbReference type="Gene3D" id="2.60.40.1820">
    <property type="match status" value="1"/>
</dbReference>